<dbReference type="Proteomes" id="UP000603641">
    <property type="component" value="Unassembled WGS sequence"/>
</dbReference>
<dbReference type="EMBL" id="JACSQM010000012">
    <property type="protein sequence ID" value="MBD7966088.1"/>
    <property type="molecule type" value="Genomic_DNA"/>
</dbReference>
<evidence type="ECO:0000256" key="1">
    <source>
        <dbReference type="SAM" id="Phobius"/>
    </source>
</evidence>
<accession>A0ABR8SRV6</accession>
<name>A0ABR8SRV6_9BACL</name>
<dbReference type="RefSeq" id="WP_191755283.1">
    <property type="nucleotide sequence ID" value="NZ_JACSQM010000012.1"/>
</dbReference>
<comment type="caution">
    <text evidence="2">The sequence shown here is derived from an EMBL/GenBank/DDBJ whole genome shotgun (WGS) entry which is preliminary data.</text>
</comment>
<protein>
    <submittedName>
        <fullName evidence="2">Uncharacterized protein</fullName>
    </submittedName>
</protein>
<evidence type="ECO:0000313" key="2">
    <source>
        <dbReference type="EMBL" id="MBD7966088.1"/>
    </source>
</evidence>
<proteinExistence type="predicted"/>
<sequence length="144" mass="16766">MKIRNRRIYTGGLLVIIVFTLFMITKFYEGFSETKLQESKAVEVSASYPIMDKDWAVNYHVKKQRIYFENIISRFSFQGGLTKTPGNKDGYIAVFVNNKWKMNANQSMFILKNMNPGKHRITLQLKKKDGSDYGLKKNIVVQVR</sequence>
<keyword evidence="3" id="KW-1185">Reference proteome</keyword>
<evidence type="ECO:0000313" key="3">
    <source>
        <dbReference type="Proteomes" id="UP000603641"/>
    </source>
</evidence>
<keyword evidence="1" id="KW-0812">Transmembrane</keyword>
<keyword evidence="1" id="KW-1133">Transmembrane helix</keyword>
<gene>
    <name evidence="2" type="ORF">H9648_18745</name>
</gene>
<keyword evidence="1" id="KW-0472">Membrane</keyword>
<reference evidence="2 3" key="1">
    <citation type="submission" date="2020-08" db="EMBL/GenBank/DDBJ databases">
        <title>A Genomic Blueprint of the Chicken Gut Microbiome.</title>
        <authorList>
            <person name="Gilroy R."/>
            <person name="Ravi A."/>
            <person name="Getino M."/>
            <person name="Pursley I."/>
            <person name="Horton D.L."/>
            <person name="Alikhan N.-F."/>
            <person name="Baker D."/>
            <person name="Gharbi K."/>
            <person name="Hall N."/>
            <person name="Watson M."/>
            <person name="Adriaenssens E.M."/>
            <person name="Foster-Nyarko E."/>
            <person name="Jarju S."/>
            <person name="Secka A."/>
            <person name="Antonio M."/>
            <person name="Oren A."/>
            <person name="Chaudhuri R."/>
            <person name="La Ragione R.M."/>
            <person name="Hildebrand F."/>
            <person name="Pallen M.J."/>
        </authorList>
    </citation>
    <scope>NUCLEOTIDE SEQUENCE [LARGE SCALE GENOMIC DNA]</scope>
    <source>
        <strain evidence="2 3">Sa2CUA10</strain>
    </source>
</reference>
<organism evidence="2 3">
    <name type="scientific">Fictibacillus norfolkensis</name>
    <dbReference type="NCBI Taxonomy" id="2762233"/>
    <lineage>
        <taxon>Bacteria</taxon>
        <taxon>Bacillati</taxon>
        <taxon>Bacillota</taxon>
        <taxon>Bacilli</taxon>
        <taxon>Bacillales</taxon>
        <taxon>Fictibacillaceae</taxon>
        <taxon>Fictibacillus</taxon>
    </lineage>
</organism>
<feature type="transmembrane region" description="Helical" evidence="1">
    <location>
        <begin position="7"/>
        <end position="28"/>
    </location>
</feature>